<name>A0A165HX33_9APHY</name>
<protein>
    <submittedName>
        <fullName evidence="2">Uncharacterized protein</fullName>
    </submittedName>
</protein>
<gene>
    <name evidence="2" type="ORF">LAESUDRAFT_174670</name>
</gene>
<reference evidence="2 3" key="1">
    <citation type="journal article" date="2016" name="Mol. Biol. Evol.">
        <title>Comparative Genomics of Early-Diverging Mushroom-Forming Fungi Provides Insights into the Origins of Lignocellulose Decay Capabilities.</title>
        <authorList>
            <person name="Nagy L.G."/>
            <person name="Riley R."/>
            <person name="Tritt A."/>
            <person name="Adam C."/>
            <person name="Daum C."/>
            <person name="Floudas D."/>
            <person name="Sun H."/>
            <person name="Yadav J.S."/>
            <person name="Pangilinan J."/>
            <person name="Larsson K.H."/>
            <person name="Matsuura K."/>
            <person name="Barry K."/>
            <person name="Labutti K."/>
            <person name="Kuo R."/>
            <person name="Ohm R.A."/>
            <person name="Bhattacharya S.S."/>
            <person name="Shirouzu T."/>
            <person name="Yoshinaga Y."/>
            <person name="Martin F.M."/>
            <person name="Grigoriev I.V."/>
            <person name="Hibbett D.S."/>
        </authorList>
    </citation>
    <scope>NUCLEOTIDE SEQUENCE [LARGE SCALE GENOMIC DNA]</scope>
    <source>
        <strain evidence="2 3">93-53</strain>
    </source>
</reference>
<organism evidence="2 3">
    <name type="scientific">Laetiporus sulphureus 93-53</name>
    <dbReference type="NCBI Taxonomy" id="1314785"/>
    <lineage>
        <taxon>Eukaryota</taxon>
        <taxon>Fungi</taxon>
        <taxon>Dikarya</taxon>
        <taxon>Basidiomycota</taxon>
        <taxon>Agaricomycotina</taxon>
        <taxon>Agaricomycetes</taxon>
        <taxon>Polyporales</taxon>
        <taxon>Laetiporus</taxon>
    </lineage>
</organism>
<dbReference type="EMBL" id="KV427606">
    <property type="protein sequence ID" value="KZT12303.1"/>
    <property type="molecule type" value="Genomic_DNA"/>
</dbReference>
<dbReference type="Proteomes" id="UP000076871">
    <property type="component" value="Unassembled WGS sequence"/>
</dbReference>
<dbReference type="RefSeq" id="XP_040769951.1">
    <property type="nucleotide sequence ID" value="XM_040901446.1"/>
</dbReference>
<feature type="compositionally biased region" description="Polar residues" evidence="1">
    <location>
        <begin position="105"/>
        <end position="120"/>
    </location>
</feature>
<evidence type="ECO:0000313" key="3">
    <source>
        <dbReference type="Proteomes" id="UP000076871"/>
    </source>
</evidence>
<dbReference type="GeneID" id="63818478"/>
<keyword evidence="3" id="KW-1185">Reference proteome</keyword>
<proteinExistence type="predicted"/>
<accession>A0A165HX33</accession>
<dbReference type="AlphaFoldDB" id="A0A165HX33"/>
<evidence type="ECO:0000256" key="1">
    <source>
        <dbReference type="SAM" id="MobiDB-lite"/>
    </source>
</evidence>
<evidence type="ECO:0000313" key="2">
    <source>
        <dbReference type="EMBL" id="KZT12303.1"/>
    </source>
</evidence>
<sequence>MRMPSLTSSVPLSSSPLQTIFCCLAQLGTAQIEVYRDKKVPSPVPLYNYLAPVYSTHGRMRVPLSAPLPLHCPPPRISRRGQHFSFVAQRPARSCKESVSVLPAPSTSESHSSTARTSRSLKTSPFSRELSCFCRSSDVSLLLHAHSLRATSDTESAPQGVLVDDPRSSRTRLVTESALCSPCALNRSRSTTFCTFGRFSVLYSDYPPVYLMAAQRRRHRRPPLAPHRIFTRLATSSLVSHTLTGL</sequence>
<feature type="region of interest" description="Disordered" evidence="1">
    <location>
        <begin position="98"/>
        <end position="120"/>
    </location>
</feature>
<dbReference type="InParanoid" id="A0A165HX33"/>